<feature type="transmembrane region" description="Helical" evidence="2">
    <location>
        <begin position="253"/>
        <end position="277"/>
    </location>
</feature>
<keyword evidence="2" id="KW-0472">Membrane</keyword>
<dbReference type="Proteomes" id="UP000000311">
    <property type="component" value="Unassembled WGS sequence"/>
</dbReference>
<name>E2B0P4_CAMFO</name>
<evidence type="ECO:0000256" key="2">
    <source>
        <dbReference type="SAM" id="Phobius"/>
    </source>
</evidence>
<evidence type="ECO:0000313" key="4">
    <source>
        <dbReference type="Proteomes" id="UP000000311"/>
    </source>
</evidence>
<reference evidence="3 4" key="1">
    <citation type="journal article" date="2010" name="Science">
        <title>Genomic comparison of the ants Camponotus floridanus and Harpegnathos saltator.</title>
        <authorList>
            <person name="Bonasio R."/>
            <person name="Zhang G."/>
            <person name="Ye C."/>
            <person name="Mutti N.S."/>
            <person name="Fang X."/>
            <person name="Qin N."/>
            <person name="Donahue G."/>
            <person name="Yang P."/>
            <person name="Li Q."/>
            <person name="Li C."/>
            <person name="Zhang P."/>
            <person name="Huang Z."/>
            <person name="Berger S.L."/>
            <person name="Reinberg D."/>
            <person name="Wang J."/>
            <person name="Liebig J."/>
        </authorList>
    </citation>
    <scope>NUCLEOTIDE SEQUENCE [LARGE SCALE GENOMIC DNA]</scope>
    <source>
        <strain evidence="4">C129</strain>
    </source>
</reference>
<dbReference type="AlphaFoldDB" id="E2B0P4"/>
<feature type="region of interest" description="Disordered" evidence="1">
    <location>
        <begin position="1"/>
        <end position="25"/>
    </location>
</feature>
<gene>
    <name evidence="3" type="ORF">EAG_09355</name>
</gene>
<accession>E2B0P4</accession>
<keyword evidence="2" id="KW-1133">Transmembrane helix</keyword>
<organism evidence="4">
    <name type="scientific">Camponotus floridanus</name>
    <name type="common">Florida carpenter ant</name>
    <dbReference type="NCBI Taxonomy" id="104421"/>
    <lineage>
        <taxon>Eukaryota</taxon>
        <taxon>Metazoa</taxon>
        <taxon>Ecdysozoa</taxon>
        <taxon>Arthropoda</taxon>
        <taxon>Hexapoda</taxon>
        <taxon>Insecta</taxon>
        <taxon>Pterygota</taxon>
        <taxon>Neoptera</taxon>
        <taxon>Endopterygota</taxon>
        <taxon>Hymenoptera</taxon>
        <taxon>Apocrita</taxon>
        <taxon>Aculeata</taxon>
        <taxon>Formicoidea</taxon>
        <taxon>Formicidae</taxon>
        <taxon>Formicinae</taxon>
        <taxon>Camponotus</taxon>
    </lineage>
</organism>
<evidence type="ECO:0000256" key="1">
    <source>
        <dbReference type="SAM" id="MobiDB-lite"/>
    </source>
</evidence>
<proteinExistence type="predicted"/>
<feature type="compositionally biased region" description="Polar residues" evidence="1">
    <location>
        <begin position="1"/>
        <end position="20"/>
    </location>
</feature>
<dbReference type="EMBL" id="GL444666">
    <property type="protein sequence ID" value="EFN60716.1"/>
    <property type="molecule type" value="Genomic_DNA"/>
</dbReference>
<dbReference type="InParanoid" id="E2B0P4"/>
<evidence type="ECO:0000313" key="3">
    <source>
        <dbReference type="EMBL" id="EFN60716.1"/>
    </source>
</evidence>
<keyword evidence="2" id="KW-0812">Transmembrane</keyword>
<sequence length="293" mass="33459">MRSAKANSSSSLHEQSITTSELRKDFHDPDNESFMLSYRKTCMKHVHPTTVFASRRLTYRRPCHASIRQDKRASTERANANWKREVKVLRSRLVYGDLHRLRVLIRSFVQPSTRDVDVDIVESRSNVRRTTKLCRGYGWKTRTLCIQEIARNTILTVVQSDIARVILRKEGWRSPKCPTTEGMHKGLLSPFSSLRGAHVIFAPLFVSGIVYCQPRFVSHEAIPRIPSGPSSSVRPIWPALGELSTGAGNRGVLGAWLICISMPLLLIRVIQVILQLYEKVRESSLIRKHYDEK</sequence>
<protein>
    <submittedName>
        <fullName evidence="3">Uncharacterized protein</fullName>
    </submittedName>
</protein>
<keyword evidence="4" id="KW-1185">Reference proteome</keyword>